<accession>A0ABY7F711</accession>
<name>A0ABY7F711_MYAAR</name>
<dbReference type="SUPFAM" id="SSF54928">
    <property type="entry name" value="RNA-binding domain, RBD"/>
    <property type="match status" value="1"/>
</dbReference>
<dbReference type="PANTHER" id="PTHR31164:SF1">
    <property type="entry name" value="RAD52 MOTIF-CONTAINING PROTEIN 1"/>
    <property type="match status" value="1"/>
</dbReference>
<evidence type="ECO:0000313" key="1">
    <source>
        <dbReference type="EMBL" id="WAR16797.1"/>
    </source>
</evidence>
<keyword evidence="2" id="KW-1185">Reference proteome</keyword>
<evidence type="ECO:0008006" key="3">
    <source>
        <dbReference type="Google" id="ProtNLM"/>
    </source>
</evidence>
<dbReference type="Proteomes" id="UP001164746">
    <property type="component" value="Chromosome 10"/>
</dbReference>
<proteinExistence type="predicted"/>
<sequence length="182" mass="20537">MAGDVEIIDFTRPDGSRKNLFITNIPGKLADEDVVYQLRETFEPYGLLFRVQVFPTQWKPKPDPLVRIQATGKCRKLCHMRAIENAFSHLLLVILGNGKVHVEIDTTVPELRTDVVKDDQLVKVTELSDQPMMEQEMNDKEDATTTSVSTNKLSASALDDINLQILQELEDDMCAIDSLTFS</sequence>
<reference evidence="1" key="1">
    <citation type="submission" date="2022-11" db="EMBL/GenBank/DDBJ databases">
        <title>Centuries of genome instability and evolution in soft-shell clam transmissible cancer (bioRxiv).</title>
        <authorList>
            <person name="Hart S.F.M."/>
            <person name="Yonemitsu M.A."/>
            <person name="Giersch R.M."/>
            <person name="Beal B.F."/>
            <person name="Arriagada G."/>
            <person name="Davis B.W."/>
            <person name="Ostrander E.A."/>
            <person name="Goff S.P."/>
            <person name="Metzger M.J."/>
        </authorList>
    </citation>
    <scope>NUCLEOTIDE SEQUENCE</scope>
    <source>
        <strain evidence="1">MELC-2E11</strain>
        <tissue evidence="1">Siphon/mantle</tissue>
    </source>
</reference>
<organism evidence="1 2">
    <name type="scientific">Mya arenaria</name>
    <name type="common">Soft-shell clam</name>
    <dbReference type="NCBI Taxonomy" id="6604"/>
    <lineage>
        <taxon>Eukaryota</taxon>
        <taxon>Metazoa</taxon>
        <taxon>Spiralia</taxon>
        <taxon>Lophotrochozoa</taxon>
        <taxon>Mollusca</taxon>
        <taxon>Bivalvia</taxon>
        <taxon>Autobranchia</taxon>
        <taxon>Heteroconchia</taxon>
        <taxon>Euheterodonta</taxon>
        <taxon>Imparidentia</taxon>
        <taxon>Neoheterodontei</taxon>
        <taxon>Myida</taxon>
        <taxon>Myoidea</taxon>
        <taxon>Myidae</taxon>
        <taxon>Mya</taxon>
    </lineage>
</organism>
<gene>
    <name evidence="1" type="ORF">MAR_031391</name>
</gene>
<dbReference type="EMBL" id="CP111021">
    <property type="protein sequence ID" value="WAR16797.1"/>
    <property type="molecule type" value="Genomic_DNA"/>
</dbReference>
<protein>
    <recommendedName>
        <fullName evidence="3">RRM domain-containing protein</fullName>
    </recommendedName>
</protein>
<evidence type="ECO:0000313" key="2">
    <source>
        <dbReference type="Proteomes" id="UP001164746"/>
    </source>
</evidence>
<dbReference type="PANTHER" id="PTHR31164">
    <property type="entry name" value="RAD52 MOTIF-CONTAINING PROTEIN 1"/>
    <property type="match status" value="1"/>
</dbReference>
<dbReference type="InterPro" id="IPR040224">
    <property type="entry name" value="RDM1"/>
</dbReference>
<dbReference type="InterPro" id="IPR035979">
    <property type="entry name" value="RBD_domain_sf"/>
</dbReference>